<keyword evidence="3 5" id="KW-0732">Signal</keyword>
<name>A0A8I0ALI7_9FIRM</name>
<dbReference type="PANTHER" id="PTHR35936:SF17">
    <property type="entry name" value="ARGININE-BINDING EXTRACELLULAR PROTEIN ARTP"/>
    <property type="match status" value="1"/>
</dbReference>
<keyword evidence="8" id="KW-1185">Reference proteome</keyword>
<dbReference type="Pfam" id="PF00497">
    <property type="entry name" value="SBP_bac_3"/>
    <property type="match status" value="1"/>
</dbReference>
<evidence type="ECO:0000256" key="5">
    <source>
        <dbReference type="SAM" id="SignalP"/>
    </source>
</evidence>
<dbReference type="CDD" id="cd13530">
    <property type="entry name" value="PBP2_peptides_like"/>
    <property type="match status" value="1"/>
</dbReference>
<organism evidence="7 8">
    <name type="scientific">Blautia segnis</name>
    <dbReference type="NCBI Taxonomy" id="2763030"/>
    <lineage>
        <taxon>Bacteria</taxon>
        <taxon>Bacillati</taxon>
        <taxon>Bacillota</taxon>
        <taxon>Clostridia</taxon>
        <taxon>Lachnospirales</taxon>
        <taxon>Lachnospiraceae</taxon>
        <taxon>Blautia</taxon>
    </lineage>
</organism>
<dbReference type="SUPFAM" id="SSF53850">
    <property type="entry name" value="Periplasmic binding protein-like II"/>
    <property type="match status" value="1"/>
</dbReference>
<evidence type="ECO:0000259" key="6">
    <source>
        <dbReference type="SMART" id="SM00062"/>
    </source>
</evidence>
<accession>A0A8I0ALI7</accession>
<evidence type="ECO:0000256" key="2">
    <source>
        <dbReference type="ARBA" id="ARBA00010333"/>
    </source>
</evidence>
<dbReference type="SMART" id="SM00062">
    <property type="entry name" value="PBPb"/>
    <property type="match status" value="1"/>
</dbReference>
<gene>
    <name evidence="7" type="ORF">H8S54_15560</name>
</gene>
<dbReference type="GO" id="GO:0030313">
    <property type="term" value="C:cell envelope"/>
    <property type="evidence" value="ECO:0007669"/>
    <property type="project" value="UniProtKB-SubCell"/>
</dbReference>
<proteinExistence type="inferred from homology"/>
<feature type="signal peptide" evidence="5">
    <location>
        <begin position="1"/>
        <end position="26"/>
    </location>
</feature>
<dbReference type="Gene3D" id="3.40.190.10">
    <property type="entry name" value="Periplasmic binding protein-like II"/>
    <property type="match status" value="2"/>
</dbReference>
<dbReference type="RefSeq" id="WP_147342986.1">
    <property type="nucleotide sequence ID" value="NZ_JACOOT010000036.1"/>
</dbReference>
<feature type="domain" description="Solute-binding protein family 3/N-terminal" evidence="6">
    <location>
        <begin position="51"/>
        <end position="277"/>
    </location>
</feature>
<reference evidence="7 8" key="1">
    <citation type="submission" date="2020-08" db="EMBL/GenBank/DDBJ databases">
        <title>Genome public.</title>
        <authorList>
            <person name="Liu C."/>
            <person name="Sun Q."/>
        </authorList>
    </citation>
    <scope>NUCLEOTIDE SEQUENCE [LARGE SCALE GENOMIC DNA]</scope>
    <source>
        <strain evidence="7 8">BX17</strain>
    </source>
</reference>
<dbReference type="Proteomes" id="UP000652847">
    <property type="component" value="Unassembled WGS sequence"/>
</dbReference>
<dbReference type="PROSITE" id="PS01039">
    <property type="entry name" value="SBP_BACTERIAL_3"/>
    <property type="match status" value="1"/>
</dbReference>
<sequence length="292" mass="32004">MRKTAKAMALLTAASMIMTAFTPVYAESTDDTAAVDWEKGDNIKAIKEKGVITVATGTYVPFEYRDDDNNIVGFDIDLAQYIADKLGVDMEVTDMEFQSIVPSIQNGEYDFSIAAMYKTDERCEVVDMSKSYCDSGMILAVKEDSEYADTIKSLADCDGLKVAVKEGATSYNVAQSFLDENPDVSYEIVQYKDTVGCVSDLLAGRVDVVVNDLLNQKILSQEYEGTKIVCDPFTHAENAIAVQKGKDDLLAFINECIDDYYADGTYDALWTKWIDASGDGEEAASAAEDTAE</sequence>
<evidence type="ECO:0000313" key="7">
    <source>
        <dbReference type="EMBL" id="MBC5652484.1"/>
    </source>
</evidence>
<comment type="caution">
    <text evidence="7">The sequence shown here is derived from an EMBL/GenBank/DDBJ whole genome shotgun (WGS) entry which is preliminary data.</text>
</comment>
<evidence type="ECO:0000313" key="8">
    <source>
        <dbReference type="Proteomes" id="UP000652847"/>
    </source>
</evidence>
<evidence type="ECO:0000256" key="4">
    <source>
        <dbReference type="RuleBase" id="RU003744"/>
    </source>
</evidence>
<dbReference type="AlphaFoldDB" id="A0A8I0ALI7"/>
<dbReference type="PANTHER" id="PTHR35936">
    <property type="entry name" value="MEMBRANE-BOUND LYTIC MUREIN TRANSGLYCOSYLASE F"/>
    <property type="match status" value="1"/>
</dbReference>
<dbReference type="InterPro" id="IPR018313">
    <property type="entry name" value="SBP_3_CS"/>
</dbReference>
<dbReference type="EMBL" id="JACOOT010000036">
    <property type="protein sequence ID" value="MBC5652484.1"/>
    <property type="molecule type" value="Genomic_DNA"/>
</dbReference>
<feature type="chain" id="PRO_5033990754" evidence="5">
    <location>
        <begin position="27"/>
        <end position="292"/>
    </location>
</feature>
<evidence type="ECO:0000256" key="1">
    <source>
        <dbReference type="ARBA" id="ARBA00004196"/>
    </source>
</evidence>
<comment type="subcellular location">
    <subcellularLocation>
        <location evidence="1">Cell envelope</location>
    </subcellularLocation>
</comment>
<comment type="similarity">
    <text evidence="2 4">Belongs to the bacterial solute-binding protein 3 family.</text>
</comment>
<dbReference type="InterPro" id="IPR001638">
    <property type="entry name" value="Solute-binding_3/MltF_N"/>
</dbReference>
<evidence type="ECO:0000256" key="3">
    <source>
        <dbReference type="ARBA" id="ARBA00022729"/>
    </source>
</evidence>
<protein>
    <submittedName>
        <fullName evidence="7">Amino acid ABC transporter substrate-binding protein</fullName>
    </submittedName>
</protein>